<dbReference type="InterPro" id="IPR035979">
    <property type="entry name" value="RBD_domain_sf"/>
</dbReference>
<evidence type="ECO:0000313" key="6">
    <source>
        <dbReference type="Proteomes" id="UP000018050"/>
    </source>
</evidence>
<evidence type="ECO:0000313" key="5">
    <source>
        <dbReference type="EMBL" id="CDI77862.1"/>
    </source>
</evidence>
<dbReference type="InterPro" id="IPR000504">
    <property type="entry name" value="RRM_dom"/>
</dbReference>
<dbReference type="PROSITE" id="PS50102">
    <property type="entry name" value="RRM"/>
    <property type="match status" value="1"/>
</dbReference>
<feature type="compositionally biased region" description="Gly residues" evidence="3">
    <location>
        <begin position="250"/>
        <end position="263"/>
    </location>
</feature>
<dbReference type="SUPFAM" id="SSF54928">
    <property type="entry name" value="RNA-binding domain, RBD"/>
    <property type="match status" value="1"/>
</dbReference>
<dbReference type="AlphaFoldDB" id="U6GE92"/>
<evidence type="ECO:0000256" key="1">
    <source>
        <dbReference type="ARBA" id="ARBA00022884"/>
    </source>
</evidence>
<dbReference type="GeneID" id="25268658"/>
<dbReference type="SMART" id="SM00360">
    <property type="entry name" value="RRM"/>
    <property type="match status" value="1"/>
</dbReference>
<name>U6GE92_EIMAC</name>
<dbReference type="OMA" id="HFKGCGP"/>
<keyword evidence="1 2" id="KW-0694">RNA-binding</keyword>
<dbReference type="Proteomes" id="UP000018050">
    <property type="component" value="Unassembled WGS sequence"/>
</dbReference>
<organism evidence="5 6">
    <name type="scientific">Eimeria acervulina</name>
    <name type="common">Coccidian parasite</name>
    <dbReference type="NCBI Taxonomy" id="5801"/>
    <lineage>
        <taxon>Eukaryota</taxon>
        <taxon>Sar</taxon>
        <taxon>Alveolata</taxon>
        <taxon>Apicomplexa</taxon>
        <taxon>Conoidasida</taxon>
        <taxon>Coccidia</taxon>
        <taxon>Eucoccidiorida</taxon>
        <taxon>Eimeriorina</taxon>
        <taxon>Eimeriidae</taxon>
        <taxon>Eimeria</taxon>
    </lineage>
</organism>
<feature type="domain" description="RRM" evidence="4">
    <location>
        <begin position="143"/>
        <end position="220"/>
    </location>
</feature>
<reference evidence="5" key="1">
    <citation type="submission" date="2013-10" db="EMBL/GenBank/DDBJ databases">
        <title>Genomic analysis of the causative agents of coccidiosis in chickens.</title>
        <authorList>
            <person name="Reid A.J."/>
            <person name="Blake D."/>
            <person name="Billington K."/>
            <person name="Browne H."/>
            <person name="Dunn M."/>
            <person name="Hung S."/>
            <person name="Kawahara F."/>
            <person name="Miranda-Saavedra D."/>
            <person name="Mourier T."/>
            <person name="Nagra H."/>
            <person name="Otto T.D."/>
            <person name="Rawlings N."/>
            <person name="Sanchez A."/>
            <person name="Sanders M."/>
            <person name="Subramaniam C."/>
            <person name="Tay Y."/>
            <person name="Dear P."/>
            <person name="Doerig C."/>
            <person name="Gruber A."/>
            <person name="Parkinson J."/>
            <person name="Shirley M."/>
            <person name="Wan K.L."/>
            <person name="Berriman M."/>
            <person name="Tomley F."/>
            <person name="Pain A."/>
        </authorList>
    </citation>
    <scope>NUCLEOTIDE SEQUENCE</scope>
    <source>
        <strain evidence="5">Houghton</strain>
    </source>
</reference>
<dbReference type="CDD" id="cd12306">
    <property type="entry name" value="RRM_II_PABPs"/>
    <property type="match status" value="1"/>
</dbReference>
<dbReference type="Gene3D" id="3.30.70.330">
    <property type="match status" value="1"/>
</dbReference>
<protein>
    <submittedName>
        <fullName evidence="5">RNA-binding protein, putative</fullName>
    </submittedName>
</protein>
<reference evidence="5" key="2">
    <citation type="submission" date="2013-10" db="EMBL/GenBank/DDBJ databases">
        <authorList>
            <person name="Aslett M."/>
        </authorList>
    </citation>
    <scope>NUCLEOTIDE SEQUENCE</scope>
    <source>
        <strain evidence="5">Houghton</strain>
    </source>
</reference>
<feature type="compositionally biased region" description="Low complexity" evidence="3">
    <location>
        <begin position="1"/>
        <end position="74"/>
    </location>
</feature>
<dbReference type="PANTHER" id="PTHR23236">
    <property type="entry name" value="EUKARYOTIC TRANSLATION INITIATION FACTOR 4B/4H"/>
    <property type="match status" value="1"/>
</dbReference>
<dbReference type="RefSeq" id="XP_013251847.1">
    <property type="nucleotide sequence ID" value="XM_013396393.1"/>
</dbReference>
<dbReference type="InterPro" id="IPR012677">
    <property type="entry name" value="Nucleotide-bd_a/b_plait_sf"/>
</dbReference>
<proteinExistence type="predicted"/>
<evidence type="ECO:0000259" key="4">
    <source>
        <dbReference type="PROSITE" id="PS50102"/>
    </source>
</evidence>
<gene>
    <name evidence="5" type="ORF">EAH_00005880</name>
</gene>
<dbReference type="Pfam" id="PF00076">
    <property type="entry name" value="RRM_1"/>
    <property type="match status" value="1"/>
</dbReference>
<accession>U6GE92</accession>
<dbReference type="GO" id="GO:0008143">
    <property type="term" value="F:poly(A) binding"/>
    <property type="evidence" value="ECO:0007669"/>
    <property type="project" value="TreeGrafter"/>
</dbReference>
<dbReference type="OrthoDB" id="4726at2759"/>
<dbReference type="EMBL" id="HG670756">
    <property type="protein sequence ID" value="CDI77862.1"/>
    <property type="molecule type" value="Genomic_DNA"/>
</dbReference>
<evidence type="ECO:0000256" key="2">
    <source>
        <dbReference type="PROSITE-ProRule" id="PRU00176"/>
    </source>
</evidence>
<feature type="region of interest" description="Disordered" evidence="3">
    <location>
        <begin position="1"/>
        <end position="89"/>
    </location>
</feature>
<feature type="region of interest" description="Disordered" evidence="3">
    <location>
        <begin position="250"/>
        <end position="269"/>
    </location>
</feature>
<sequence>MESAAAAAAPAPAAAAAAPAAAAPASASPAAAAPAPAPAAAAPAPAATAAAPAAAATPAAAPAAAAAAVTSPPAQKSDPVSADSKNSEAVVSGFDQEWAELQKLQDLQEDAEFGSLLQPGEGAAADSAAAAAAQAAANDADKRSVYVGNVDYSATPADLQEHFKGCGPINRITIMVDKFTGHPKGYAYIEFGSEIAAQHAVLLSDSTLKDRQIKVVSKRKNIPGMSRGRGGVWRPRGALPFRGRGRGGGGFRPIYRGRGGASRGYGRPY</sequence>
<keyword evidence="6" id="KW-1185">Reference proteome</keyword>
<evidence type="ECO:0000256" key="3">
    <source>
        <dbReference type="SAM" id="MobiDB-lite"/>
    </source>
</evidence>
<dbReference type="VEuPathDB" id="ToxoDB:EAH_00005880"/>
<dbReference type="PANTHER" id="PTHR23236:SF92">
    <property type="entry name" value="POLYADENYLATE-BINDING PROTEIN 1"/>
    <property type="match status" value="1"/>
</dbReference>